<evidence type="ECO:0000256" key="1">
    <source>
        <dbReference type="SAM" id="MobiDB-lite"/>
    </source>
</evidence>
<reference evidence="2 3" key="1">
    <citation type="submission" date="2018-05" db="EMBL/GenBank/DDBJ databases">
        <title>The Hungate 1000. A catalogue of reference genomes from the rumen microbiome.</title>
        <authorList>
            <person name="Kelly W."/>
        </authorList>
    </citation>
    <scope>NUCLEOTIDE SEQUENCE [LARGE SCALE GENOMIC DNA]</scope>
    <source>
        <strain evidence="2 3">NLAE-zl-C242</strain>
    </source>
</reference>
<sequence length="48" mass="5632">MPLFWLTGRCMKIKEAFVSKRHEEEREGYKQEESPDVQSVMAGPEIFS</sequence>
<dbReference type="Proteomes" id="UP000245845">
    <property type="component" value="Unassembled WGS sequence"/>
</dbReference>
<evidence type="ECO:0000313" key="2">
    <source>
        <dbReference type="EMBL" id="PWJ23495.1"/>
    </source>
</evidence>
<evidence type="ECO:0000313" key="3">
    <source>
        <dbReference type="Proteomes" id="UP000245845"/>
    </source>
</evidence>
<accession>A0A2Y9BJI1</accession>
<organism evidence="2 3">
    <name type="scientific">Faecalicatena orotica</name>
    <dbReference type="NCBI Taxonomy" id="1544"/>
    <lineage>
        <taxon>Bacteria</taxon>
        <taxon>Bacillati</taxon>
        <taxon>Bacillota</taxon>
        <taxon>Clostridia</taxon>
        <taxon>Lachnospirales</taxon>
        <taxon>Lachnospiraceae</taxon>
        <taxon>Faecalicatena</taxon>
    </lineage>
</organism>
<gene>
    <name evidence="2" type="ORF">A8806_114121</name>
</gene>
<protein>
    <submittedName>
        <fullName evidence="2">Uncharacterized protein</fullName>
    </submittedName>
</protein>
<proteinExistence type="predicted"/>
<feature type="compositionally biased region" description="Basic and acidic residues" evidence="1">
    <location>
        <begin position="22"/>
        <end position="33"/>
    </location>
</feature>
<comment type="caution">
    <text evidence="2">The sequence shown here is derived from an EMBL/GenBank/DDBJ whole genome shotgun (WGS) entry which is preliminary data.</text>
</comment>
<dbReference type="EMBL" id="QGDL01000014">
    <property type="protein sequence ID" value="PWJ23495.1"/>
    <property type="molecule type" value="Genomic_DNA"/>
</dbReference>
<dbReference type="AlphaFoldDB" id="A0A2Y9BJI1"/>
<name>A0A2Y9BJI1_9FIRM</name>
<keyword evidence="3" id="KW-1185">Reference proteome</keyword>
<feature type="region of interest" description="Disordered" evidence="1">
    <location>
        <begin position="22"/>
        <end position="48"/>
    </location>
</feature>